<dbReference type="EMBL" id="JACHND010000001">
    <property type="protein sequence ID" value="MBB4702921.1"/>
    <property type="molecule type" value="Genomic_DNA"/>
</dbReference>
<dbReference type="RefSeq" id="WP_184883013.1">
    <property type="nucleotide sequence ID" value="NZ_BOOV01000005.1"/>
</dbReference>
<dbReference type="InterPro" id="IPR041895">
    <property type="entry name" value="ArdA_dom1"/>
</dbReference>
<name>A0A7W7DC28_9ACTN</name>
<reference evidence="1 2" key="1">
    <citation type="submission" date="2020-08" db="EMBL/GenBank/DDBJ databases">
        <title>Sequencing the genomes of 1000 actinobacteria strains.</title>
        <authorList>
            <person name="Klenk H.-P."/>
        </authorList>
    </citation>
    <scope>NUCLEOTIDE SEQUENCE [LARGE SCALE GENOMIC DNA]</scope>
    <source>
        <strain evidence="1 2">DSM 45784</strain>
    </source>
</reference>
<dbReference type="AlphaFoldDB" id="A0A7W7DC28"/>
<comment type="caution">
    <text evidence="1">The sequence shown here is derived from an EMBL/GenBank/DDBJ whole genome shotgun (WGS) entry which is preliminary data.</text>
</comment>
<keyword evidence="2" id="KW-1185">Reference proteome</keyword>
<proteinExistence type="predicted"/>
<evidence type="ECO:0000313" key="2">
    <source>
        <dbReference type="Proteomes" id="UP000542210"/>
    </source>
</evidence>
<gene>
    <name evidence="1" type="ORF">BJ982_004465</name>
</gene>
<dbReference type="Gene3D" id="3.10.20.480">
    <property type="entry name" value="Antirestriction protein ArdA, domain 1"/>
    <property type="match status" value="1"/>
</dbReference>
<organism evidence="1 2">
    <name type="scientific">Sphaerisporangium siamense</name>
    <dbReference type="NCBI Taxonomy" id="795645"/>
    <lineage>
        <taxon>Bacteria</taxon>
        <taxon>Bacillati</taxon>
        <taxon>Actinomycetota</taxon>
        <taxon>Actinomycetes</taxon>
        <taxon>Streptosporangiales</taxon>
        <taxon>Streptosporangiaceae</taxon>
        <taxon>Sphaerisporangium</taxon>
    </lineage>
</organism>
<dbReference type="Proteomes" id="UP000542210">
    <property type="component" value="Unassembled WGS sequence"/>
</dbReference>
<protein>
    <recommendedName>
        <fullName evidence="3">Antirestriction protein ArdA</fullName>
    </recommendedName>
</protein>
<accession>A0A7W7DC28</accession>
<dbReference type="Pfam" id="PF07275">
    <property type="entry name" value="ArdA"/>
    <property type="match status" value="1"/>
</dbReference>
<sequence>MLLTATAGRSTISIHFWNLAEYVGGNLVGDWVDLDECVDFEDFQRKVMEATKNAEELILGDYESEFGVDLGFGEYPNLDTVWELHTKLSEIDEDDRDAFADYLAYHGGVSYLESALSEWQDRYCGRWNSLEDYALDFASDVYSEFFKNVPPGFMVEVDTAAWECDHWISDNGHVFRCF</sequence>
<dbReference type="InterPro" id="IPR009899">
    <property type="entry name" value="ArdA"/>
</dbReference>
<evidence type="ECO:0008006" key="3">
    <source>
        <dbReference type="Google" id="ProtNLM"/>
    </source>
</evidence>
<evidence type="ECO:0000313" key="1">
    <source>
        <dbReference type="EMBL" id="MBB4702921.1"/>
    </source>
</evidence>